<comment type="cofactor">
    <cofactor evidence="1">
        <name>Mg(2+)</name>
        <dbReference type="ChEBI" id="CHEBI:18420"/>
    </cofactor>
</comment>
<evidence type="ECO:0000256" key="6">
    <source>
        <dbReference type="ARBA" id="ARBA00023002"/>
    </source>
</evidence>
<feature type="domain" description="Pyruvate ferredoxin oxidoreductase beta subunit C-terminal" evidence="11">
    <location>
        <begin position="199"/>
        <end position="258"/>
    </location>
</feature>
<dbReference type="InterPro" id="IPR029061">
    <property type="entry name" value="THDP-binding"/>
</dbReference>
<feature type="domain" description="Thiamine pyrophosphate enzyme TPP-binding" evidence="10">
    <location>
        <begin position="48"/>
        <end position="195"/>
    </location>
</feature>
<dbReference type="GO" id="GO:0045333">
    <property type="term" value="P:cellular respiration"/>
    <property type="evidence" value="ECO:0007669"/>
    <property type="project" value="UniProtKB-ARBA"/>
</dbReference>
<dbReference type="GO" id="GO:0051536">
    <property type="term" value="F:iron-sulfur cluster binding"/>
    <property type="evidence" value="ECO:0007669"/>
    <property type="project" value="UniProtKB-KW"/>
</dbReference>
<evidence type="ECO:0000256" key="1">
    <source>
        <dbReference type="ARBA" id="ARBA00001946"/>
    </source>
</evidence>
<dbReference type="Pfam" id="PF12367">
    <property type="entry name" value="PFO_beta_C"/>
    <property type="match status" value="1"/>
</dbReference>
<evidence type="ECO:0000256" key="7">
    <source>
        <dbReference type="ARBA" id="ARBA00023004"/>
    </source>
</evidence>
<proteinExistence type="predicted"/>
<dbReference type="EMBL" id="FUZT01000010">
    <property type="protein sequence ID" value="SKC83356.1"/>
    <property type="molecule type" value="Genomic_DNA"/>
</dbReference>
<evidence type="ECO:0000256" key="2">
    <source>
        <dbReference type="ARBA" id="ARBA00001964"/>
    </source>
</evidence>
<evidence type="ECO:0000256" key="3">
    <source>
        <dbReference type="ARBA" id="ARBA00001966"/>
    </source>
</evidence>
<dbReference type="RefSeq" id="WP_079493926.1">
    <property type="nucleotide sequence ID" value="NZ_FUZT01000010.1"/>
</dbReference>
<dbReference type="AlphaFoldDB" id="A0A1T5M553"/>
<name>A0A1T5M553_9FIRM</name>
<dbReference type="PANTHER" id="PTHR48084:SF4">
    <property type="entry name" value="2-OXOGLUTARATE OXIDOREDUCTASE SUBUNIT KORB"/>
    <property type="match status" value="1"/>
</dbReference>
<evidence type="ECO:0000256" key="9">
    <source>
        <dbReference type="ARBA" id="ARBA00023052"/>
    </source>
</evidence>
<evidence type="ECO:0000313" key="13">
    <source>
        <dbReference type="Proteomes" id="UP000190285"/>
    </source>
</evidence>
<keyword evidence="5" id="KW-0460">Magnesium</keyword>
<evidence type="ECO:0000256" key="4">
    <source>
        <dbReference type="ARBA" id="ARBA00022723"/>
    </source>
</evidence>
<sequence length="286" mass="31482">MNTIDKYSNNVTPTWCPGCGDFSVLRSIKAAAMKLNIDNHDLAIVSGIGCSSRISGYINAYGFHSIHGRSLPVAQGIKLANQGLTVIATGGDGDGFAIGTNHTIHAMRRDIDITYIVMNNQVYGLTKGHTSPLSQEGFISKSTPLGASEPPLKPSLLALASGASFVAQGFSAQQDQLIDLIIKGINHKGFSFINVFSPCVTFNKFNTYQWFRENLIDLDKESGYEPSEYKKAVDKYIKTSGLFTGLLYKKDFSHVQDKSKEETITPMVFENLDIKKDFDELMKDFL</sequence>
<keyword evidence="7" id="KW-0408">Iron</keyword>
<accession>A0A1T5M553</accession>
<dbReference type="Gene3D" id="3.40.50.970">
    <property type="match status" value="1"/>
</dbReference>
<keyword evidence="4" id="KW-0479">Metal-binding</keyword>
<reference evidence="12 13" key="1">
    <citation type="submission" date="2017-02" db="EMBL/GenBank/DDBJ databases">
        <authorList>
            <person name="Peterson S.W."/>
        </authorList>
    </citation>
    <scope>NUCLEOTIDE SEQUENCE [LARGE SCALE GENOMIC DNA]</scope>
    <source>
        <strain evidence="12 13">M1</strain>
    </source>
</reference>
<gene>
    <name evidence="12" type="ORF">SAMN02194393_03892</name>
</gene>
<dbReference type="InterPro" id="IPR011766">
    <property type="entry name" value="TPP_enzyme_TPP-bd"/>
</dbReference>
<dbReference type="GO" id="GO:0016625">
    <property type="term" value="F:oxidoreductase activity, acting on the aldehyde or oxo group of donors, iron-sulfur protein as acceptor"/>
    <property type="evidence" value="ECO:0007669"/>
    <property type="project" value="UniProtKB-ARBA"/>
</dbReference>
<protein>
    <submittedName>
        <fullName evidence="12">2-oxoglutarate ferredoxin oxidoreductase subunit beta</fullName>
    </submittedName>
</protein>
<evidence type="ECO:0000259" key="11">
    <source>
        <dbReference type="Pfam" id="PF12367"/>
    </source>
</evidence>
<dbReference type="NCBIfam" id="TIGR02177">
    <property type="entry name" value="PorB_KorB"/>
    <property type="match status" value="1"/>
</dbReference>
<dbReference type="PANTHER" id="PTHR48084">
    <property type="entry name" value="2-OXOGLUTARATE OXIDOREDUCTASE SUBUNIT KORB-RELATED"/>
    <property type="match status" value="1"/>
</dbReference>
<dbReference type="GO" id="GO:0030976">
    <property type="term" value="F:thiamine pyrophosphate binding"/>
    <property type="evidence" value="ECO:0007669"/>
    <property type="project" value="InterPro"/>
</dbReference>
<evidence type="ECO:0000256" key="8">
    <source>
        <dbReference type="ARBA" id="ARBA00023014"/>
    </source>
</evidence>
<dbReference type="InterPro" id="IPR051457">
    <property type="entry name" value="2-oxoacid:Fd_oxidoreductase"/>
</dbReference>
<dbReference type="InterPro" id="IPR011896">
    <property type="entry name" value="OFOB"/>
</dbReference>
<dbReference type="GO" id="GO:0046872">
    <property type="term" value="F:metal ion binding"/>
    <property type="evidence" value="ECO:0007669"/>
    <property type="project" value="UniProtKB-KW"/>
</dbReference>
<keyword evidence="6" id="KW-0560">Oxidoreductase</keyword>
<keyword evidence="13" id="KW-1185">Reference proteome</keyword>
<comment type="cofactor">
    <cofactor evidence="3">
        <name>[4Fe-4S] cluster</name>
        <dbReference type="ChEBI" id="CHEBI:49883"/>
    </cofactor>
</comment>
<dbReference type="InterPro" id="IPR032686">
    <property type="entry name" value="PFO_beta_C"/>
</dbReference>
<dbReference type="OrthoDB" id="9775140at2"/>
<evidence type="ECO:0000313" key="12">
    <source>
        <dbReference type="EMBL" id="SKC83356.1"/>
    </source>
</evidence>
<keyword evidence="9" id="KW-0786">Thiamine pyrophosphate</keyword>
<comment type="cofactor">
    <cofactor evidence="2">
        <name>thiamine diphosphate</name>
        <dbReference type="ChEBI" id="CHEBI:58937"/>
    </cofactor>
</comment>
<keyword evidence="8" id="KW-0411">Iron-sulfur</keyword>
<dbReference type="Pfam" id="PF02775">
    <property type="entry name" value="TPP_enzyme_C"/>
    <property type="match status" value="1"/>
</dbReference>
<evidence type="ECO:0000256" key="5">
    <source>
        <dbReference type="ARBA" id="ARBA00022842"/>
    </source>
</evidence>
<dbReference type="STRING" id="36842.SAMN02194393_03892"/>
<evidence type="ECO:0000259" key="10">
    <source>
        <dbReference type="Pfam" id="PF02775"/>
    </source>
</evidence>
<dbReference type="CDD" id="cd03375">
    <property type="entry name" value="TPP_OGFOR"/>
    <property type="match status" value="1"/>
</dbReference>
<dbReference type="Proteomes" id="UP000190285">
    <property type="component" value="Unassembled WGS sequence"/>
</dbReference>
<dbReference type="SUPFAM" id="SSF52518">
    <property type="entry name" value="Thiamin diphosphate-binding fold (THDP-binding)"/>
    <property type="match status" value="1"/>
</dbReference>
<organism evidence="12 13">
    <name type="scientific">Maledivibacter halophilus</name>
    <dbReference type="NCBI Taxonomy" id="36842"/>
    <lineage>
        <taxon>Bacteria</taxon>
        <taxon>Bacillati</taxon>
        <taxon>Bacillota</taxon>
        <taxon>Clostridia</taxon>
        <taxon>Peptostreptococcales</taxon>
        <taxon>Caminicellaceae</taxon>
        <taxon>Maledivibacter</taxon>
    </lineage>
</organism>